<evidence type="ECO:0000313" key="3">
    <source>
        <dbReference type="Proteomes" id="UP000016801"/>
    </source>
</evidence>
<dbReference type="HOGENOM" id="CLU_074850_0_0_1"/>
<evidence type="ECO:0000313" key="2">
    <source>
        <dbReference type="EMBL" id="CCE33165.1"/>
    </source>
</evidence>
<gene>
    <name evidence="2" type="ORF">CPUR_07089</name>
</gene>
<proteinExistence type="predicted"/>
<dbReference type="eggNOG" id="ENOG502S69X">
    <property type="taxonomic scope" value="Eukaryota"/>
</dbReference>
<dbReference type="Proteomes" id="UP000016801">
    <property type="component" value="Unassembled WGS sequence"/>
</dbReference>
<accession>M1WAQ4</accession>
<name>M1WAQ4_CLAP2</name>
<protein>
    <submittedName>
        <fullName evidence="2">Uncharacterized protein</fullName>
    </submittedName>
</protein>
<reference evidence="2 3" key="1">
    <citation type="journal article" date="2013" name="PLoS Genet.">
        <title>Plant-symbiotic fungi as chemical engineers: Multi-genome analysis of the Clavicipitaceae reveals dynamics of alkaloid loci.</title>
        <authorList>
            <person name="Schardl C.L."/>
            <person name="Young C.A."/>
            <person name="Hesse U."/>
            <person name="Amyotte S.G."/>
            <person name="Andreeva K."/>
            <person name="Calie P.J."/>
            <person name="Fleetwood D.J."/>
            <person name="Haws D.C."/>
            <person name="Moore N."/>
            <person name="Oeser B."/>
            <person name="Panaccione D.G."/>
            <person name="Schweri K.K."/>
            <person name="Voisey C.R."/>
            <person name="Farman M.L."/>
            <person name="Jaromczyk J.W."/>
            <person name="Roe B.A."/>
            <person name="O'Sullivan D.M."/>
            <person name="Scott B."/>
            <person name="Tudzynski P."/>
            <person name="An Z."/>
            <person name="Arnaoudova E.G."/>
            <person name="Bullock C.T."/>
            <person name="Charlton N.D."/>
            <person name="Chen L."/>
            <person name="Cox M."/>
            <person name="Dinkins R.D."/>
            <person name="Florea S."/>
            <person name="Glenn A.E."/>
            <person name="Gordon A."/>
            <person name="Gueldener U."/>
            <person name="Harris D.R."/>
            <person name="Hollin W."/>
            <person name="Jaromczyk J."/>
            <person name="Johnson R.D."/>
            <person name="Khan A.K."/>
            <person name="Leistner E."/>
            <person name="Leuchtmann A."/>
            <person name="Li C."/>
            <person name="Liu J."/>
            <person name="Liu J."/>
            <person name="Liu M."/>
            <person name="Mace W."/>
            <person name="Machado C."/>
            <person name="Nagabhyru P."/>
            <person name="Pan J."/>
            <person name="Schmid J."/>
            <person name="Sugawara K."/>
            <person name="Steiner U."/>
            <person name="Takach J.E."/>
            <person name="Tanaka E."/>
            <person name="Webb J.S."/>
            <person name="Wilson E.V."/>
            <person name="Wiseman J.L."/>
            <person name="Yoshida R."/>
            <person name="Zeng Z."/>
        </authorList>
    </citation>
    <scope>NUCLEOTIDE SEQUENCE [LARGE SCALE GENOMIC DNA]</scope>
    <source>
        <strain evidence="2 3">20.1</strain>
    </source>
</reference>
<dbReference type="AlphaFoldDB" id="M1WAQ4"/>
<dbReference type="SUPFAM" id="SSF48452">
    <property type="entry name" value="TPR-like"/>
    <property type="match status" value="1"/>
</dbReference>
<dbReference type="OrthoDB" id="629492at2759"/>
<dbReference type="EMBL" id="CAGA01000052">
    <property type="protein sequence ID" value="CCE33165.1"/>
    <property type="molecule type" value="Genomic_DNA"/>
</dbReference>
<dbReference type="STRING" id="1111077.M1WAQ4"/>
<comment type="caution">
    <text evidence="2">The sequence shown here is derived from an EMBL/GenBank/DDBJ whole genome shotgun (WGS) entry which is preliminary data.</text>
</comment>
<sequence>MSSSRVLDPEPTMADLIESGRHFYANKNYERALVLFTKALEYRAAIFQALGELDHAMEEAEWILELAPRLPDGYLRVGKIAQLRAKDEYAWKMYTAGIEALKDSSVNSSPKLQQLYDARKPLNRRFFRQDPLYLPAELVTHIFSYLEWTELMFVDLRCLSARLQAMDAHAHESSLLPIMEEDVISEESSSSQQAGVTPRNAEKDVVLGWRWGLEEDPNITTESHSGRLDAATQSITQPGGFGDLEPI</sequence>
<organism evidence="2 3">
    <name type="scientific">Claviceps purpurea (strain 20.1)</name>
    <name type="common">Ergot fungus</name>
    <name type="synonym">Sphacelia segetum</name>
    <dbReference type="NCBI Taxonomy" id="1111077"/>
    <lineage>
        <taxon>Eukaryota</taxon>
        <taxon>Fungi</taxon>
        <taxon>Dikarya</taxon>
        <taxon>Ascomycota</taxon>
        <taxon>Pezizomycotina</taxon>
        <taxon>Sordariomycetes</taxon>
        <taxon>Hypocreomycetidae</taxon>
        <taxon>Hypocreales</taxon>
        <taxon>Clavicipitaceae</taxon>
        <taxon>Claviceps</taxon>
    </lineage>
</organism>
<dbReference type="VEuPathDB" id="FungiDB:CPUR_07089"/>
<dbReference type="InterPro" id="IPR011990">
    <property type="entry name" value="TPR-like_helical_dom_sf"/>
</dbReference>
<keyword evidence="3" id="KW-1185">Reference proteome</keyword>
<dbReference type="Gene3D" id="1.25.40.10">
    <property type="entry name" value="Tetratricopeptide repeat domain"/>
    <property type="match status" value="1"/>
</dbReference>
<feature type="region of interest" description="Disordered" evidence="1">
    <location>
        <begin position="217"/>
        <end position="247"/>
    </location>
</feature>
<evidence type="ECO:0000256" key="1">
    <source>
        <dbReference type="SAM" id="MobiDB-lite"/>
    </source>
</evidence>